<keyword evidence="4" id="KW-1185">Reference proteome</keyword>
<sequence>MQIRISVLTAILLLCSAYGYAQRKTESDSLIIESGDTVAIKSYAARYNPRKALLYASVVPGLGQIYNKKYWKLPLVYGGAFLIGRQINLFNNIYSEYKVYLYENLQVSSSDGTVHLGSGRTTAQLRRIVDRSRRERDFWIIMVGALYILQIVDSHVDAHLKEFDLNPNLRVSLQPTMEQNAILGRQTGLALTMKF</sequence>
<gene>
    <name evidence="3" type="ORF">KK060_16070</name>
</gene>
<evidence type="ECO:0000313" key="3">
    <source>
        <dbReference type="EMBL" id="MBT1704813.1"/>
    </source>
</evidence>
<dbReference type="EMBL" id="JAHESD010000040">
    <property type="protein sequence ID" value="MBT1704813.1"/>
    <property type="molecule type" value="Genomic_DNA"/>
</dbReference>
<feature type="domain" description="DUF5683" evidence="2">
    <location>
        <begin position="47"/>
        <end position="195"/>
    </location>
</feature>
<dbReference type="InterPro" id="IPR043738">
    <property type="entry name" value="DUF5683"/>
</dbReference>
<evidence type="ECO:0000256" key="1">
    <source>
        <dbReference type="SAM" id="SignalP"/>
    </source>
</evidence>
<reference evidence="3 4" key="1">
    <citation type="submission" date="2021-05" db="EMBL/GenBank/DDBJ databases">
        <title>A Polyphasic approach of four new species of the genus Ohtaekwangia: Ohtaekwangia histidinii sp. nov., Ohtaekwangia cretensis sp. nov., Ohtaekwangia indiensis sp. nov., Ohtaekwangia reichenbachii sp. nov. from diverse environment.</title>
        <authorList>
            <person name="Octaviana S."/>
        </authorList>
    </citation>
    <scope>NUCLEOTIDE SEQUENCE [LARGE SCALE GENOMIC DNA]</scope>
    <source>
        <strain evidence="3 4">PWU20</strain>
    </source>
</reference>
<comment type="caution">
    <text evidence="3">The sequence shown here is derived from an EMBL/GenBank/DDBJ whole genome shotgun (WGS) entry which is preliminary data.</text>
</comment>
<dbReference type="RefSeq" id="WP_254154776.1">
    <property type="nucleotide sequence ID" value="NZ_JAHESD010000040.1"/>
</dbReference>
<name>A0ABS5VUU4_9BACT</name>
<protein>
    <recommendedName>
        <fullName evidence="2">DUF5683 domain-containing protein</fullName>
    </recommendedName>
</protein>
<dbReference type="Pfam" id="PF18935">
    <property type="entry name" value="DUF5683"/>
    <property type="match status" value="1"/>
</dbReference>
<feature type="chain" id="PRO_5045324371" description="DUF5683 domain-containing protein" evidence="1">
    <location>
        <begin position="22"/>
        <end position="195"/>
    </location>
</feature>
<proteinExistence type="predicted"/>
<dbReference type="Proteomes" id="UP000772618">
    <property type="component" value="Unassembled WGS sequence"/>
</dbReference>
<accession>A0ABS5VUU4</accession>
<evidence type="ECO:0000313" key="4">
    <source>
        <dbReference type="Proteomes" id="UP000772618"/>
    </source>
</evidence>
<feature type="signal peptide" evidence="1">
    <location>
        <begin position="1"/>
        <end position="21"/>
    </location>
</feature>
<keyword evidence="1" id="KW-0732">Signal</keyword>
<organism evidence="3 4">
    <name type="scientific">Chryseosolibacter indicus</name>
    <dbReference type="NCBI Taxonomy" id="2782351"/>
    <lineage>
        <taxon>Bacteria</taxon>
        <taxon>Pseudomonadati</taxon>
        <taxon>Bacteroidota</taxon>
        <taxon>Cytophagia</taxon>
        <taxon>Cytophagales</taxon>
        <taxon>Chryseotaleaceae</taxon>
        <taxon>Chryseosolibacter</taxon>
    </lineage>
</organism>
<evidence type="ECO:0000259" key="2">
    <source>
        <dbReference type="Pfam" id="PF18935"/>
    </source>
</evidence>